<evidence type="ECO:0000256" key="7">
    <source>
        <dbReference type="ARBA" id="ARBA00022741"/>
    </source>
</evidence>
<keyword evidence="16" id="KW-1185">Reference proteome</keyword>
<sequence length="609" mass="70066">MPLRRRHVWQRLNDLSYRTKLLLTYTLIATIPLAILSWKNYYASTEFVSEFARENLYSIVRQNNEILDAELSRAEESSLAMIGEQVLFEQYLQANPRDEYSMINMEKKVSRVLNKYFPEMDQMFSIHLMTRYSNIGSTGSSNLIPYENFHQTPLYRAALQADGGMAWFPTFSYERMFQREISQANPPEHARLLAGVRLMKLFKINNSEVIELNEKVEPPILVITYRPEIYRSRFTRTLPSTGASFFIFTPEGRLVSGTDQVREGALAKPEWLDKAVKMRSGTLSVMQDGKPQIVCFDTSEVTGWISAVTISPDALGAAFLPEIKSTTFNLTLLLLMISLLLAFIFSSSITRPIHQLLRAIKKTGEGEFDTRVPVDSYNEMGLLIHKFNQMNKKVSHLIEENYKVKLREKEMQMMALNIQLNPHFLYNTLNIMNWTALENNQKELSRMIVSLSSMLQYTTENRQDIGDLKEDMNWLRHYIFITEQRFEDKFRVTFDIAPELYDYKVPKLFLQPFVENAIVHGFARLHSGGRIVIRGRLEGEARIFTVEDNGIGIPESRLAEIRKTEGESVGIRNVDQRIKLIYGDGYGVSLHSVEGEGTLVNIKLPLANA</sequence>
<dbReference type="PROSITE" id="PS50109">
    <property type="entry name" value="HIS_KIN"/>
    <property type="match status" value="1"/>
</dbReference>
<keyword evidence="11 12" id="KW-0472">Membrane</keyword>
<evidence type="ECO:0000313" key="16">
    <source>
        <dbReference type="Proteomes" id="UP000325218"/>
    </source>
</evidence>
<keyword evidence="7" id="KW-0547">Nucleotide-binding</keyword>
<dbReference type="Pfam" id="PF06580">
    <property type="entry name" value="His_kinase"/>
    <property type="match status" value="1"/>
</dbReference>
<keyword evidence="4" id="KW-1003">Cell membrane</keyword>
<feature type="transmembrane region" description="Helical" evidence="12">
    <location>
        <begin position="21"/>
        <end position="38"/>
    </location>
</feature>
<dbReference type="InterPro" id="IPR003594">
    <property type="entry name" value="HATPase_dom"/>
</dbReference>
<dbReference type="InterPro" id="IPR004358">
    <property type="entry name" value="Sig_transdc_His_kin-like_C"/>
</dbReference>
<evidence type="ECO:0000313" key="15">
    <source>
        <dbReference type="EMBL" id="TYA10196.1"/>
    </source>
</evidence>
<dbReference type="SMART" id="SM00387">
    <property type="entry name" value="HATPase_c"/>
    <property type="match status" value="1"/>
</dbReference>
<reference evidence="15 16" key="1">
    <citation type="submission" date="2019-08" db="EMBL/GenBank/DDBJ databases">
        <title>Genome sequencing of Paenibacillus faecis DSM 23593(T).</title>
        <authorList>
            <person name="Kook J.-K."/>
            <person name="Park S.-N."/>
            <person name="Lim Y.K."/>
        </authorList>
    </citation>
    <scope>NUCLEOTIDE SEQUENCE [LARGE SCALE GENOMIC DNA]</scope>
    <source>
        <strain evidence="15 16">DSM 23593</strain>
    </source>
</reference>
<comment type="subcellular location">
    <subcellularLocation>
        <location evidence="2">Cell membrane</location>
        <topology evidence="2">Multi-pass membrane protein</topology>
    </subcellularLocation>
</comment>
<dbReference type="InterPro" id="IPR010559">
    <property type="entry name" value="Sig_transdc_His_kin_internal"/>
</dbReference>
<dbReference type="InterPro" id="IPR003660">
    <property type="entry name" value="HAMP_dom"/>
</dbReference>
<dbReference type="SUPFAM" id="SSF55874">
    <property type="entry name" value="ATPase domain of HSP90 chaperone/DNA topoisomerase II/histidine kinase"/>
    <property type="match status" value="1"/>
</dbReference>
<accession>A0A5D0CJQ5</accession>
<dbReference type="PRINTS" id="PR00344">
    <property type="entry name" value="BCTRLSENSOR"/>
</dbReference>
<dbReference type="EMBL" id="VSDO01000006">
    <property type="protein sequence ID" value="TYA10196.1"/>
    <property type="molecule type" value="Genomic_DNA"/>
</dbReference>
<evidence type="ECO:0000256" key="6">
    <source>
        <dbReference type="ARBA" id="ARBA00022679"/>
    </source>
</evidence>
<keyword evidence="12" id="KW-0812">Transmembrane</keyword>
<dbReference type="Proteomes" id="UP000325218">
    <property type="component" value="Unassembled WGS sequence"/>
</dbReference>
<dbReference type="GO" id="GO:0005886">
    <property type="term" value="C:plasma membrane"/>
    <property type="evidence" value="ECO:0007669"/>
    <property type="project" value="UniProtKB-SubCell"/>
</dbReference>
<organism evidence="15 16">
    <name type="scientific">Paenibacillus faecis</name>
    <dbReference type="NCBI Taxonomy" id="862114"/>
    <lineage>
        <taxon>Bacteria</taxon>
        <taxon>Bacillati</taxon>
        <taxon>Bacillota</taxon>
        <taxon>Bacilli</taxon>
        <taxon>Bacillales</taxon>
        <taxon>Paenibacillaceae</taxon>
        <taxon>Paenibacillus</taxon>
    </lineage>
</organism>
<evidence type="ECO:0000256" key="1">
    <source>
        <dbReference type="ARBA" id="ARBA00000085"/>
    </source>
</evidence>
<dbReference type="Gene3D" id="3.30.565.10">
    <property type="entry name" value="Histidine kinase-like ATPase, C-terminal domain"/>
    <property type="match status" value="1"/>
</dbReference>
<evidence type="ECO:0000256" key="11">
    <source>
        <dbReference type="ARBA" id="ARBA00023136"/>
    </source>
</evidence>
<dbReference type="Pfam" id="PF00672">
    <property type="entry name" value="HAMP"/>
    <property type="match status" value="1"/>
</dbReference>
<dbReference type="SUPFAM" id="SSF158472">
    <property type="entry name" value="HAMP domain-like"/>
    <property type="match status" value="1"/>
</dbReference>
<evidence type="ECO:0000256" key="9">
    <source>
        <dbReference type="ARBA" id="ARBA00022840"/>
    </source>
</evidence>
<feature type="transmembrane region" description="Helical" evidence="12">
    <location>
        <begin position="330"/>
        <end position="349"/>
    </location>
</feature>
<dbReference type="AlphaFoldDB" id="A0A5D0CJQ5"/>
<dbReference type="PROSITE" id="PS50885">
    <property type="entry name" value="HAMP"/>
    <property type="match status" value="1"/>
</dbReference>
<dbReference type="SMART" id="SM00304">
    <property type="entry name" value="HAMP"/>
    <property type="match status" value="1"/>
</dbReference>
<dbReference type="InterPro" id="IPR036890">
    <property type="entry name" value="HATPase_C_sf"/>
</dbReference>
<evidence type="ECO:0000259" key="14">
    <source>
        <dbReference type="PROSITE" id="PS50885"/>
    </source>
</evidence>
<evidence type="ECO:0000256" key="5">
    <source>
        <dbReference type="ARBA" id="ARBA00022553"/>
    </source>
</evidence>
<comment type="caution">
    <text evidence="15">The sequence shown here is derived from an EMBL/GenBank/DDBJ whole genome shotgun (WGS) entry which is preliminary data.</text>
</comment>
<keyword evidence="5" id="KW-0597">Phosphoprotein</keyword>
<dbReference type="GO" id="GO:0000155">
    <property type="term" value="F:phosphorelay sensor kinase activity"/>
    <property type="evidence" value="ECO:0007669"/>
    <property type="project" value="InterPro"/>
</dbReference>
<keyword evidence="12" id="KW-1133">Transmembrane helix</keyword>
<keyword evidence="6" id="KW-0808">Transferase</keyword>
<dbReference type="Gene3D" id="6.10.340.10">
    <property type="match status" value="1"/>
</dbReference>
<evidence type="ECO:0000256" key="3">
    <source>
        <dbReference type="ARBA" id="ARBA00012438"/>
    </source>
</evidence>
<feature type="domain" description="HAMP" evidence="14">
    <location>
        <begin position="347"/>
        <end position="399"/>
    </location>
</feature>
<keyword evidence="10" id="KW-0902">Two-component regulatory system</keyword>
<keyword evidence="8" id="KW-0418">Kinase</keyword>
<comment type="catalytic activity">
    <reaction evidence="1">
        <text>ATP + protein L-histidine = ADP + protein N-phospho-L-histidine.</text>
        <dbReference type="EC" id="2.7.13.3"/>
    </reaction>
</comment>
<keyword evidence="9" id="KW-0067">ATP-binding</keyword>
<dbReference type="InterPro" id="IPR050640">
    <property type="entry name" value="Bact_2-comp_sensor_kinase"/>
</dbReference>
<proteinExistence type="predicted"/>
<dbReference type="PANTHER" id="PTHR34220:SF7">
    <property type="entry name" value="SENSOR HISTIDINE KINASE YPDA"/>
    <property type="match status" value="1"/>
</dbReference>
<evidence type="ECO:0000256" key="4">
    <source>
        <dbReference type="ARBA" id="ARBA00022475"/>
    </source>
</evidence>
<evidence type="ECO:0000256" key="10">
    <source>
        <dbReference type="ARBA" id="ARBA00023012"/>
    </source>
</evidence>
<name>A0A5D0CJQ5_9BACL</name>
<dbReference type="CDD" id="cd06225">
    <property type="entry name" value="HAMP"/>
    <property type="match status" value="1"/>
</dbReference>
<dbReference type="InterPro" id="IPR005467">
    <property type="entry name" value="His_kinase_dom"/>
</dbReference>
<dbReference type="EC" id="2.7.13.3" evidence="3"/>
<evidence type="ECO:0000259" key="13">
    <source>
        <dbReference type="PROSITE" id="PS50109"/>
    </source>
</evidence>
<dbReference type="PANTHER" id="PTHR34220">
    <property type="entry name" value="SENSOR HISTIDINE KINASE YPDA"/>
    <property type="match status" value="1"/>
</dbReference>
<dbReference type="OrthoDB" id="9776552at2"/>
<evidence type="ECO:0000256" key="2">
    <source>
        <dbReference type="ARBA" id="ARBA00004651"/>
    </source>
</evidence>
<dbReference type="GO" id="GO:0005524">
    <property type="term" value="F:ATP binding"/>
    <property type="evidence" value="ECO:0007669"/>
    <property type="project" value="UniProtKB-KW"/>
</dbReference>
<dbReference type="Pfam" id="PF02518">
    <property type="entry name" value="HATPase_c"/>
    <property type="match status" value="1"/>
</dbReference>
<gene>
    <name evidence="15" type="ORF">FRY98_26775</name>
</gene>
<evidence type="ECO:0000256" key="8">
    <source>
        <dbReference type="ARBA" id="ARBA00022777"/>
    </source>
</evidence>
<feature type="domain" description="Histidine kinase" evidence="13">
    <location>
        <begin position="510"/>
        <end position="608"/>
    </location>
</feature>
<evidence type="ECO:0000256" key="12">
    <source>
        <dbReference type="SAM" id="Phobius"/>
    </source>
</evidence>
<protein>
    <recommendedName>
        <fullName evidence="3">histidine kinase</fullName>
        <ecNumber evidence="3">2.7.13.3</ecNumber>
    </recommendedName>
</protein>